<organism evidence="1 3">
    <name type="scientific">Rhizophagus clarus</name>
    <dbReference type="NCBI Taxonomy" id="94130"/>
    <lineage>
        <taxon>Eukaryota</taxon>
        <taxon>Fungi</taxon>
        <taxon>Fungi incertae sedis</taxon>
        <taxon>Mucoromycota</taxon>
        <taxon>Glomeromycotina</taxon>
        <taxon>Glomeromycetes</taxon>
        <taxon>Glomerales</taxon>
        <taxon>Glomeraceae</taxon>
        <taxon>Rhizophagus</taxon>
    </lineage>
</organism>
<dbReference type="EMBL" id="BLAL01000221">
    <property type="protein sequence ID" value="GES93118.1"/>
    <property type="molecule type" value="Genomic_DNA"/>
</dbReference>
<dbReference type="EMBL" id="BEXD01000055">
    <property type="protein sequence ID" value="GBB83806.1"/>
    <property type="molecule type" value="Genomic_DNA"/>
</dbReference>
<sequence length="80" mass="9269">MLSLYRSSYLTSPPICPKTRKRKLKAKFIKSKIFLRKRLNQIIEWINVLRLTNQNSVCPAVIKIIAVSFGGDELSNYSLR</sequence>
<proteinExistence type="predicted"/>
<reference evidence="2" key="2">
    <citation type="submission" date="2019-10" db="EMBL/GenBank/DDBJ databases">
        <title>Conservation and host-specific expression of non-tandemly repeated heterogenous ribosome RNA gene in arbuscular mycorrhizal fungi.</title>
        <authorList>
            <person name="Maeda T."/>
            <person name="Kobayashi Y."/>
            <person name="Nakagawa T."/>
            <person name="Ezawa T."/>
            <person name="Yamaguchi K."/>
            <person name="Bino T."/>
            <person name="Nishimoto Y."/>
            <person name="Shigenobu S."/>
            <person name="Kawaguchi M."/>
        </authorList>
    </citation>
    <scope>NUCLEOTIDE SEQUENCE</scope>
    <source>
        <strain evidence="2">HR1</strain>
    </source>
</reference>
<evidence type="ECO:0000313" key="2">
    <source>
        <dbReference type="EMBL" id="GES93118.1"/>
    </source>
</evidence>
<dbReference type="Proteomes" id="UP000615446">
    <property type="component" value="Unassembled WGS sequence"/>
</dbReference>
<reference evidence="1 3" key="1">
    <citation type="submission" date="2017-11" db="EMBL/GenBank/DDBJ databases">
        <title>The genome of Rhizophagus clarus HR1 reveals common genetic basis of auxotrophy among arbuscular mycorrhizal fungi.</title>
        <authorList>
            <person name="Kobayashi Y."/>
        </authorList>
    </citation>
    <scope>NUCLEOTIDE SEQUENCE [LARGE SCALE GENOMIC DNA]</scope>
    <source>
        <strain evidence="1 3">HR1</strain>
    </source>
</reference>
<gene>
    <name evidence="2" type="ORF">RCL2_001987600</name>
    <name evidence="1" type="ORF">RclHR1_10470011</name>
</gene>
<name>A0A2Z6QU31_9GLOM</name>
<dbReference type="Proteomes" id="UP000247702">
    <property type="component" value="Unassembled WGS sequence"/>
</dbReference>
<protein>
    <submittedName>
        <fullName evidence="1">Uncharacterized protein</fullName>
    </submittedName>
</protein>
<dbReference type="AlphaFoldDB" id="A0A2Z6QU31"/>
<evidence type="ECO:0000313" key="1">
    <source>
        <dbReference type="EMBL" id="GBB83806.1"/>
    </source>
</evidence>
<keyword evidence="3" id="KW-1185">Reference proteome</keyword>
<comment type="caution">
    <text evidence="1">The sequence shown here is derived from an EMBL/GenBank/DDBJ whole genome shotgun (WGS) entry which is preliminary data.</text>
</comment>
<accession>A0A2Z6QU31</accession>
<evidence type="ECO:0000313" key="3">
    <source>
        <dbReference type="Proteomes" id="UP000247702"/>
    </source>
</evidence>